<dbReference type="AlphaFoldDB" id="A0A6P4IQ59"/>
<dbReference type="Gene3D" id="2.30.39.10">
    <property type="entry name" value="Alpha-1-antitrypsin, domain 1"/>
    <property type="match status" value="1"/>
</dbReference>
<dbReference type="Gene3D" id="3.30.497.10">
    <property type="entry name" value="Antithrombin, subunit I, domain 2"/>
    <property type="match status" value="1"/>
</dbReference>
<name>A0A6P4IQ59_DROKI</name>
<evidence type="ECO:0000313" key="7">
    <source>
        <dbReference type="RefSeq" id="XP_017031077.3"/>
    </source>
</evidence>
<gene>
    <name evidence="7" type="primary">Spn42Dc</name>
</gene>
<evidence type="ECO:0000256" key="3">
    <source>
        <dbReference type="ARBA" id="ARBA00022900"/>
    </source>
</evidence>
<protein>
    <submittedName>
        <fullName evidence="7">Serine protease inhibitor 42Dd</fullName>
    </submittedName>
</protein>
<evidence type="ECO:0000313" key="6">
    <source>
        <dbReference type="Proteomes" id="UP001652661"/>
    </source>
</evidence>
<evidence type="ECO:0000256" key="2">
    <source>
        <dbReference type="ARBA" id="ARBA00022690"/>
    </source>
</evidence>
<dbReference type="OrthoDB" id="671595at2759"/>
<comment type="similarity">
    <text evidence="1 4">Belongs to the serpin family.</text>
</comment>
<keyword evidence="3 7" id="KW-0722">Serine protease inhibitor</keyword>
<dbReference type="InterPro" id="IPR000215">
    <property type="entry name" value="Serpin_fam"/>
</dbReference>
<keyword evidence="2 7" id="KW-0646">Protease inhibitor</keyword>
<keyword evidence="6" id="KW-1185">Reference proteome</keyword>
<dbReference type="InterPro" id="IPR042178">
    <property type="entry name" value="Serpin_sf_1"/>
</dbReference>
<dbReference type="InterPro" id="IPR023795">
    <property type="entry name" value="Serpin_CS"/>
</dbReference>
<feature type="domain" description="Serpin" evidence="5">
    <location>
        <begin position="21"/>
        <end position="380"/>
    </location>
</feature>
<organism evidence="6 7">
    <name type="scientific">Drosophila kikkawai</name>
    <name type="common">Fruit fly</name>
    <dbReference type="NCBI Taxonomy" id="30033"/>
    <lineage>
        <taxon>Eukaryota</taxon>
        <taxon>Metazoa</taxon>
        <taxon>Ecdysozoa</taxon>
        <taxon>Arthropoda</taxon>
        <taxon>Hexapoda</taxon>
        <taxon>Insecta</taxon>
        <taxon>Pterygota</taxon>
        <taxon>Neoptera</taxon>
        <taxon>Endopterygota</taxon>
        <taxon>Diptera</taxon>
        <taxon>Brachycera</taxon>
        <taxon>Muscomorpha</taxon>
        <taxon>Ephydroidea</taxon>
        <taxon>Drosophilidae</taxon>
        <taxon>Drosophila</taxon>
        <taxon>Sophophora</taxon>
    </lineage>
</organism>
<sequence>MCDPQDSRNLFARILIDAITQDVVTRGEEPWVNTVFSPASVQSCLTLAYLGASGSTAEELRNVLQLGPGDRHHIARTFGEFWQTSCNYGARGPVLKSVNRLFVNDDLELQPEFNEMAVDFFQSKAEPAKFADSEAATQKINDWVEQETEHKISNLLQADAVNGETSAVLINALYFKGLWQKPFMPEATQLGDFHVDPCNRVPVHMMYQEDKFRFADLPHLKARAVQLPYDYSNIHMLILLPNEVRGLHQLECQLKDVDLADIDAAMTIQDVELILPRMTIEYDVDLKEILNQIGIKEVFSDKALLDKLFTSRKSQKISAARHRGYINVNEAGSEAAAVSFMKIVPMMLNMNKKLFKADHPFVFYIRSAQAVFFSGRFVTPVSSFKEEEEEVFE</sequence>
<dbReference type="GO" id="GO:0005615">
    <property type="term" value="C:extracellular space"/>
    <property type="evidence" value="ECO:0007669"/>
    <property type="project" value="InterPro"/>
</dbReference>
<dbReference type="CDD" id="cd19954">
    <property type="entry name" value="serpin42Dd-like_insects"/>
    <property type="match status" value="1"/>
</dbReference>
<dbReference type="SUPFAM" id="SSF56574">
    <property type="entry name" value="Serpins"/>
    <property type="match status" value="1"/>
</dbReference>
<evidence type="ECO:0000259" key="5">
    <source>
        <dbReference type="SMART" id="SM00093"/>
    </source>
</evidence>
<accession>A0A6P4IQ59</accession>
<dbReference type="Pfam" id="PF00079">
    <property type="entry name" value="Serpin"/>
    <property type="match status" value="1"/>
</dbReference>
<dbReference type="InterPro" id="IPR036186">
    <property type="entry name" value="Serpin_sf"/>
</dbReference>
<dbReference type="PANTHER" id="PTHR11461">
    <property type="entry name" value="SERINE PROTEASE INHIBITOR, SERPIN"/>
    <property type="match status" value="1"/>
</dbReference>
<dbReference type="PANTHER" id="PTHR11461:SF211">
    <property type="entry name" value="GH10112P-RELATED"/>
    <property type="match status" value="1"/>
</dbReference>
<dbReference type="PROSITE" id="PS00284">
    <property type="entry name" value="SERPIN"/>
    <property type="match status" value="1"/>
</dbReference>
<dbReference type="GeneID" id="108080729"/>
<evidence type="ECO:0000256" key="1">
    <source>
        <dbReference type="ARBA" id="ARBA00009500"/>
    </source>
</evidence>
<dbReference type="Proteomes" id="UP001652661">
    <property type="component" value="Chromosome 2L"/>
</dbReference>
<dbReference type="RefSeq" id="XP_017031077.3">
    <property type="nucleotide sequence ID" value="XM_017175588.3"/>
</dbReference>
<dbReference type="SMART" id="SM00093">
    <property type="entry name" value="SERPIN"/>
    <property type="match status" value="1"/>
</dbReference>
<proteinExistence type="inferred from homology"/>
<dbReference type="GO" id="GO:0004867">
    <property type="term" value="F:serine-type endopeptidase inhibitor activity"/>
    <property type="evidence" value="ECO:0007669"/>
    <property type="project" value="UniProtKB-KW"/>
</dbReference>
<reference evidence="7" key="2">
    <citation type="submission" date="2025-08" db="UniProtKB">
        <authorList>
            <consortium name="RefSeq"/>
        </authorList>
    </citation>
    <scope>IDENTIFICATION</scope>
    <source>
        <strain evidence="7">14028-0561.14</strain>
        <tissue evidence="7">Whole fly</tissue>
    </source>
</reference>
<reference evidence="6" key="1">
    <citation type="submission" date="2025-05" db="UniProtKB">
        <authorList>
            <consortium name="RefSeq"/>
        </authorList>
    </citation>
    <scope>NUCLEOTIDE SEQUENCE [LARGE SCALE GENOMIC DNA]</scope>
    <source>
        <strain evidence="6">14028-0561.14</strain>
    </source>
</reference>
<evidence type="ECO:0000256" key="4">
    <source>
        <dbReference type="RuleBase" id="RU000411"/>
    </source>
</evidence>
<dbReference type="InterPro" id="IPR042185">
    <property type="entry name" value="Serpin_sf_2"/>
</dbReference>
<dbReference type="InterPro" id="IPR023796">
    <property type="entry name" value="Serpin_dom"/>
</dbReference>